<gene>
    <name evidence="2" type="ORF">ERS137967_01499</name>
</gene>
<evidence type="ECO:0000313" key="3">
    <source>
        <dbReference type="Proteomes" id="UP000040578"/>
    </source>
</evidence>
<reference evidence="2 3" key="1">
    <citation type="submission" date="2015-03" db="EMBL/GenBank/DDBJ databases">
        <authorList>
            <consortium name="Pathogen Informatics"/>
            <person name="Murphy D."/>
        </authorList>
    </citation>
    <scope>NUCLEOTIDE SEQUENCE [LARGE SCALE GENOMIC DNA]</scope>
    <source>
        <strain evidence="3">type strain: CIP110231</strain>
    </source>
</reference>
<protein>
    <submittedName>
        <fullName evidence="2">Uncharacterized protein</fullName>
    </submittedName>
</protein>
<comment type="caution">
    <text evidence="2">The sequence shown here is derived from an EMBL/GenBank/DDBJ whole genome shotgun (WGS) entry which is preliminary data.</text>
</comment>
<keyword evidence="1" id="KW-0812">Transmembrane</keyword>
<evidence type="ECO:0000256" key="1">
    <source>
        <dbReference type="SAM" id="Phobius"/>
    </source>
</evidence>
<name>A0ABM9S7J1_9GAMM</name>
<keyword evidence="1" id="KW-0472">Membrane</keyword>
<dbReference type="Proteomes" id="UP000040578">
    <property type="component" value="Unassembled WGS sequence"/>
</dbReference>
<keyword evidence="3" id="KW-1185">Reference proteome</keyword>
<accession>A0ABM9S7J1</accession>
<evidence type="ECO:0000313" key="2">
    <source>
        <dbReference type="EMBL" id="CNE41269.1"/>
    </source>
</evidence>
<feature type="transmembrane region" description="Helical" evidence="1">
    <location>
        <begin position="37"/>
        <end position="60"/>
    </location>
</feature>
<sequence>MYFLTINVSFYCTYRYSSCDFKSLPHGWGGIPNAYRLFGAIFLYSTENGLIYLVLIVASLPGMDAMN</sequence>
<organism evidence="2 3">
    <name type="scientific">Yersinia nurmii</name>
    <dbReference type="NCBI Taxonomy" id="685706"/>
    <lineage>
        <taxon>Bacteria</taxon>
        <taxon>Pseudomonadati</taxon>
        <taxon>Pseudomonadota</taxon>
        <taxon>Gammaproteobacteria</taxon>
        <taxon>Enterobacterales</taxon>
        <taxon>Yersiniaceae</taxon>
        <taxon>Yersinia</taxon>
    </lineage>
</organism>
<proteinExistence type="predicted"/>
<keyword evidence="1" id="KW-1133">Transmembrane helix</keyword>
<dbReference type="EMBL" id="CPYD01000004">
    <property type="protein sequence ID" value="CNE41269.1"/>
    <property type="molecule type" value="Genomic_DNA"/>
</dbReference>